<feature type="domain" description="F5/8 type C" evidence="7">
    <location>
        <begin position="698"/>
        <end position="838"/>
    </location>
</feature>
<evidence type="ECO:0000313" key="8">
    <source>
        <dbReference type="EMBL" id="SDI73613.1"/>
    </source>
</evidence>
<dbReference type="InterPro" id="IPR016286">
    <property type="entry name" value="FUC_metazoa-typ"/>
</dbReference>
<name>A0A1G8N0D6_9BURK</name>
<dbReference type="AlphaFoldDB" id="A0A1G8N0D6"/>
<sequence>MSNAVYYFNQFLDKSGDFAESSNNAYQTVNYDGTSAASLSPTSDEAWLHFKVTIPAGNYTTCMIFTSCQQSGQKVTICLGRPDAAPLWTITSATTSQAEIFTDSMAPNILYQGEGEQDAYFCFPDGFEGALAWFVFCQNPELETDEARMRRMQWFNESRFGHMMHWGAYSVLASGEWVMNTEQIPKNTYIEEACIPFDPSAYSPESWADTIVDAGQRYLTITTKHHDGFAMFETNVKDFAPYDVVNTASIHKPVLADLAKACNERGIRFATYYSLLDWGNVHEVAVESAATADPDDPDPDAPDAEWYVSELKEHLRELIRIFDPVLIWFDGGWAAFMNDDLSDEIRWYLRRLSPDIIINNRLGGSPNAGDYTTPEQSIPPSAQSGPWECCMTINDSWGYTASDDNWKSSLELLQYLLDCASKGGNYLLNTGPTADGVIPQPSLDRLADLGEWLGKWGNAVYGTRAGTLDVSFQAGAYCTLKLPGTLYVTLTEWPQDKTLRVDLPVNVINQVYWLDNPGVAQAYTVVNGLIEVELPDQSWDPLGVVLVMEVRGFPEARTYPDKALFRKATASNVWNGNAQSYGPQLAVDGDSETRWATDDEAVLPITFELDLGREETFNRVAFLQYDSRIGKFSIEAYIDGAWQTLIEGDNPAVNYLGYLPEPVTVEQVRMTISSVPDPTNPPSLYSFSLFDANDTLWPVQAPVNVARGAKASASSTWYDNPTYQASMAIDGCSSTRWAAYDNAPVPIFHTIGFIKQETFDVVRITEYTDANGPRIASFTLQIMADDGQTWLDVYQGTDTSAAIVLPALTQSTGLRLRIDSLLHDDKGPSLFEIEVYQTARGPLPALSDRDLLEAEARLSFEYFWREANTTEGALGYGLVAKQKGSRSSSIACSGFALSALVIAAERGWVSHDDAEQRCQKSLQALWDNVPHFNGFYYHFIDMDTLDPGSSEVSTVDTMLALNGILTAGQYFGGQCGDLAQQIFDRVDWTSAVASDGNFTMSWDSTGQMSSSTWSGYTEQFCMYPMAAGSTTHAPADSAGMFYSLIRRPGTYDGGAEVIYAWGGALFTYQFSHAWLDFRNLKDRKGVDWWQNSVNATEANRQFCVDNSDVFSSMGENDWGLTACETPSGYVASGAPPSGYLNSDGESLNDRHVTDGTITPSGPLGSLPFTPERVLPAMRYWYHQHPRLWSGYGFLDSYNLSTAMPWYNPYNTGLIKGLTLLMIENYRSGLIWQTYMSHPVLQRGLPVIFD</sequence>
<keyword evidence="4" id="KW-0732">Signal</keyword>
<dbReference type="Gene3D" id="1.50.10.140">
    <property type="match status" value="1"/>
</dbReference>
<comment type="similarity">
    <text evidence="2">Belongs to the glycosyl hydrolase 29 family.</text>
</comment>
<dbReference type="Pfam" id="PF10091">
    <property type="entry name" value="Glycoamylase"/>
    <property type="match status" value="1"/>
</dbReference>
<dbReference type="InterPro" id="IPR057739">
    <property type="entry name" value="Glyco_hydro_29_N"/>
</dbReference>
<dbReference type="RefSeq" id="WP_090695637.1">
    <property type="nucleotide sequence ID" value="NZ_FNCJ01000032.1"/>
</dbReference>
<dbReference type="Proteomes" id="UP000199706">
    <property type="component" value="Unassembled WGS sequence"/>
</dbReference>
<keyword evidence="5" id="KW-0378">Hydrolase</keyword>
<dbReference type="OrthoDB" id="9805202at2"/>
<organism evidence="8 9">
    <name type="scientific">Paraburkholderia phenazinium</name>
    <dbReference type="NCBI Taxonomy" id="60549"/>
    <lineage>
        <taxon>Bacteria</taxon>
        <taxon>Pseudomonadati</taxon>
        <taxon>Pseudomonadota</taxon>
        <taxon>Betaproteobacteria</taxon>
        <taxon>Burkholderiales</taxon>
        <taxon>Burkholderiaceae</taxon>
        <taxon>Paraburkholderia</taxon>
    </lineage>
</organism>
<evidence type="ECO:0000313" key="9">
    <source>
        <dbReference type="Proteomes" id="UP000199706"/>
    </source>
</evidence>
<dbReference type="Gene3D" id="2.60.120.260">
    <property type="entry name" value="Galactose-binding domain-like"/>
    <property type="match status" value="3"/>
</dbReference>
<evidence type="ECO:0000256" key="2">
    <source>
        <dbReference type="ARBA" id="ARBA00007951"/>
    </source>
</evidence>
<dbReference type="EC" id="3.2.1.51" evidence="3"/>
<dbReference type="SUPFAM" id="SSF49785">
    <property type="entry name" value="Galactose-binding domain-like"/>
    <property type="match status" value="2"/>
</dbReference>
<dbReference type="InterPro" id="IPR000933">
    <property type="entry name" value="Glyco_hydro_29"/>
</dbReference>
<dbReference type="PANTHER" id="PTHR10030:SF37">
    <property type="entry name" value="ALPHA-L-FUCOSIDASE-RELATED"/>
    <property type="match status" value="1"/>
</dbReference>
<reference evidence="8 9" key="1">
    <citation type="submission" date="2016-10" db="EMBL/GenBank/DDBJ databases">
        <authorList>
            <person name="de Groot N.N."/>
        </authorList>
    </citation>
    <scope>NUCLEOTIDE SEQUENCE [LARGE SCALE GENOMIC DNA]</scope>
    <source>
        <strain evidence="8 9">LMG 2247</strain>
    </source>
</reference>
<dbReference type="InterPro" id="IPR019282">
    <property type="entry name" value="Glycoamylase-like_cons_dom"/>
</dbReference>
<gene>
    <name evidence="8" type="ORF">SAMN05216466_13246</name>
</gene>
<dbReference type="GO" id="GO:0005764">
    <property type="term" value="C:lysosome"/>
    <property type="evidence" value="ECO:0007669"/>
    <property type="project" value="TreeGrafter"/>
</dbReference>
<dbReference type="GO" id="GO:0016139">
    <property type="term" value="P:glycoside catabolic process"/>
    <property type="evidence" value="ECO:0007669"/>
    <property type="project" value="TreeGrafter"/>
</dbReference>
<dbReference type="GO" id="GO:0004560">
    <property type="term" value="F:alpha-L-fucosidase activity"/>
    <property type="evidence" value="ECO:0007669"/>
    <property type="project" value="InterPro"/>
</dbReference>
<comment type="function">
    <text evidence="1">Alpha-L-fucosidase is responsible for hydrolyzing the alpha-1,6-linked fucose joined to the reducing-end N-acetylglucosamine of the carbohydrate moieties of glycoproteins.</text>
</comment>
<evidence type="ECO:0000259" key="7">
    <source>
        <dbReference type="PROSITE" id="PS50022"/>
    </source>
</evidence>
<proteinExistence type="inferred from homology"/>
<dbReference type="EMBL" id="FNCJ01000032">
    <property type="protein sequence ID" value="SDI73613.1"/>
    <property type="molecule type" value="Genomic_DNA"/>
</dbReference>
<dbReference type="PROSITE" id="PS50022">
    <property type="entry name" value="FA58C_3"/>
    <property type="match status" value="2"/>
</dbReference>
<dbReference type="InterPro" id="IPR000421">
    <property type="entry name" value="FA58C"/>
</dbReference>
<dbReference type="Pfam" id="PF00754">
    <property type="entry name" value="F5_F8_type_C"/>
    <property type="match status" value="2"/>
</dbReference>
<dbReference type="Gene3D" id="3.20.20.80">
    <property type="entry name" value="Glycosidases"/>
    <property type="match status" value="1"/>
</dbReference>
<keyword evidence="6" id="KW-0326">Glycosidase</keyword>
<evidence type="ECO:0000256" key="3">
    <source>
        <dbReference type="ARBA" id="ARBA00012662"/>
    </source>
</evidence>
<dbReference type="InterPro" id="IPR017853">
    <property type="entry name" value="GH"/>
</dbReference>
<evidence type="ECO:0000256" key="6">
    <source>
        <dbReference type="ARBA" id="ARBA00023295"/>
    </source>
</evidence>
<dbReference type="InterPro" id="IPR008979">
    <property type="entry name" value="Galactose-bd-like_sf"/>
</dbReference>
<dbReference type="PANTHER" id="PTHR10030">
    <property type="entry name" value="ALPHA-L-FUCOSIDASE"/>
    <property type="match status" value="1"/>
</dbReference>
<evidence type="ECO:0000256" key="5">
    <source>
        <dbReference type="ARBA" id="ARBA00022801"/>
    </source>
</evidence>
<dbReference type="GO" id="GO:0006004">
    <property type="term" value="P:fucose metabolic process"/>
    <property type="evidence" value="ECO:0007669"/>
    <property type="project" value="InterPro"/>
</dbReference>
<evidence type="ECO:0000256" key="4">
    <source>
        <dbReference type="ARBA" id="ARBA00022729"/>
    </source>
</evidence>
<dbReference type="SMART" id="SM00812">
    <property type="entry name" value="Alpha_L_fucos"/>
    <property type="match status" value="1"/>
</dbReference>
<accession>A0A1G8N0D6</accession>
<dbReference type="SUPFAM" id="SSF51445">
    <property type="entry name" value="(Trans)glycosidases"/>
    <property type="match status" value="1"/>
</dbReference>
<evidence type="ECO:0000256" key="1">
    <source>
        <dbReference type="ARBA" id="ARBA00004071"/>
    </source>
</evidence>
<protein>
    <recommendedName>
        <fullName evidence="3">alpha-L-fucosidase</fullName>
        <ecNumber evidence="3">3.2.1.51</ecNumber>
    </recommendedName>
</protein>
<feature type="domain" description="F5/8 type C" evidence="7">
    <location>
        <begin position="545"/>
        <end position="692"/>
    </location>
</feature>
<dbReference type="Pfam" id="PF01120">
    <property type="entry name" value="Alpha_L_fucos"/>
    <property type="match status" value="1"/>
</dbReference>
<dbReference type="PRINTS" id="PR00741">
    <property type="entry name" value="GLHYDRLASE29"/>
</dbReference>